<dbReference type="STRING" id="366533.SAMN05444339_101897"/>
<dbReference type="RefSeq" id="WP_143155333.1">
    <property type="nucleotide sequence ID" value="NZ_FQUE01000001.1"/>
</dbReference>
<organism evidence="1 2">
    <name type="scientific">Loktanella atrilutea</name>
    <dbReference type="NCBI Taxonomy" id="366533"/>
    <lineage>
        <taxon>Bacteria</taxon>
        <taxon>Pseudomonadati</taxon>
        <taxon>Pseudomonadota</taxon>
        <taxon>Alphaproteobacteria</taxon>
        <taxon>Rhodobacterales</taxon>
        <taxon>Roseobacteraceae</taxon>
        <taxon>Loktanella</taxon>
    </lineage>
</organism>
<keyword evidence="2" id="KW-1185">Reference proteome</keyword>
<gene>
    <name evidence="1" type="ORF">SAMN05444339_101897</name>
</gene>
<name>A0A1M4UZJ3_LOKAT</name>
<accession>A0A1M4UZJ3</accession>
<dbReference type="OrthoDB" id="7652095at2"/>
<protein>
    <submittedName>
        <fullName evidence="1">Uncharacterized protein</fullName>
    </submittedName>
</protein>
<dbReference type="EMBL" id="FQUE01000001">
    <property type="protein sequence ID" value="SHE62068.1"/>
    <property type="molecule type" value="Genomic_DNA"/>
</dbReference>
<evidence type="ECO:0000313" key="2">
    <source>
        <dbReference type="Proteomes" id="UP000183987"/>
    </source>
</evidence>
<reference evidence="2" key="1">
    <citation type="submission" date="2016-11" db="EMBL/GenBank/DDBJ databases">
        <authorList>
            <person name="Varghese N."/>
            <person name="Submissions S."/>
        </authorList>
    </citation>
    <scope>NUCLEOTIDE SEQUENCE [LARGE SCALE GENOMIC DNA]</scope>
    <source>
        <strain evidence="2">DSM 29326</strain>
    </source>
</reference>
<proteinExistence type="predicted"/>
<dbReference type="Proteomes" id="UP000183987">
    <property type="component" value="Unassembled WGS sequence"/>
</dbReference>
<evidence type="ECO:0000313" key="1">
    <source>
        <dbReference type="EMBL" id="SHE62068.1"/>
    </source>
</evidence>
<dbReference type="AlphaFoldDB" id="A0A1M4UZJ3"/>
<sequence>MAFGQGVSGAKTVKAPAPPPPLVKIGDKLEPGTYSMVMDATWYGLPPVRDGWVYYRIGRDVFRVDYLTLEVLENVTAQAGRNWP</sequence>